<sequence length="339" mass="37614">MENITAIGLDLAKNVFQVHGANAQGKKLVVKRLKRSEILSYFATIKPCLVGMEACGGAHQWARQLEQLGHKVKLMPPQFVKAFVQGNKTDARDAAAICEAASRDSVPTVVVRSRESQQTQSLHRVREGWMKQRVATANQIRGLLAEFGYTITPGMRRLYNEVREWQAKSGNELGILSGLIEELLAHLRQLEERISKIDQQILRVYHESSACKLIESVPGVGIMTATAIVGTFGNASMYTTGRKFACALGLTPREHNSGDKHVLLGINKRGNGYIRKLLVHGARSVLRARTGKEKYADDWAVKLAERRGHNKAACALAAKNARRIWAMLQSGEVFRTEYA</sequence>
<dbReference type="Pfam" id="PF01548">
    <property type="entry name" value="DEDD_Tnp_IS110"/>
    <property type="match status" value="1"/>
</dbReference>
<dbReference type="GO" id="GO:0003677">
    <property type="term" value="F:DNA binding"/>
    <property type="evidence" value="ECO:0007669"/>
    <property type="project" value="InterPro"/>
</dbReference>
<dbReference type="RefSeq" id="WP_105534444.1">
    <property type="nucleotide sequence ID" value="NZ_PUGF01000060.1"/>
</dbReference>
<keyword evidence="1" id="KW-0175">Coiled coil</keyword>
<gene>
    <name evidence="4" type="ORF">S2091_4738</name>
</gene>
<feature type="coiled-coil region" evidence="1">
    <location>
        <begin position="173"/>
        <end position="207"/>
    </location>
</feature>
<reference evidence="4 5" key="1">
    <citation type="submission" date="2018-02" db="EMBL/GenBank/DDBJ databases">
        <title>Solimicrobium silvestre gen. nov., sp. nov., isolated from alpine forest soil.</title>
        <authorList>
            <person name="Margesin R."/>
            <person name="Albuquerque L."/>
            <person name="Zhang D.-C."/>
            <person name="Froufe H.J.C."/>
            <person name="Severino R."/>
            <person name="Roxo I."/>
            <person name="Egas C."/>
            <person name="Da Costa M.S."/>
        </authorList>
    </citation>
    <scope>NUCLEOTIDE SEQUENCE [LARGE SCALE GENOMIC DNA]</scope>
    <source>
        <strain evidence="4 5">S20-91</strain>
    </source>
</reference>
<dbReference type="PANTHER" id="PTHR33055">
    <property type="entry name" value="TRANSPOSASE FOR INSERTION SEQUENCE ELEMENT IS1111A"/>
    <property type="match status" value="1"/>
</dbReference>
<dbReference type="OrthoDB" id="5289737at2"/>
<feature type="domain" description="Transposase IS116/IS110/IS902 C-terminal" evidence="3">
    <location>
        <begin position="211"/>
        <end position="292"/>
    </location>
</feature>
<dbReference type="InterPro" id="IPR003346">
    <property type="entry name" value="Transposase_20"/>
</dbReference>
<comment type="caution">
    <text evidence="4">The sequence shown here is derived from an EMBL/GenBank/DDBJ whole genome shotgun (WGS) entry which is preliminary data.</text>
</comment>
<evidence type="ECO:0000256" key="1">
    <source>
        <dbReference type="SAM" id="Coils"/>
    </source>
</evidence>
<dbReference type="AlphaFoldDB" id="A0A2S9GS58"/>
<organism evidence="4 5">
    <name type="scientific">Solimicrobium silvestre</name>
    <dbReference type="NCBI Taxonomy" id="2099400"/>
    <lineage>
        <taxon>Bacteria</taxon>
        <taxon>Pseudomonadati</taxon>
        <taxon>Pseudomonadota</taxon>
        <taxon>Betaproteobacteria</taxon>
        <taxon>Burkholderiales</taxon>
        <taxon>Oxalobacteraceae</taxon>
        <taxon>Solimicrobium</taxon>
    </lineage>
</organism>
<name>A0A2S9GS58_9BURK</name>
<dbReference type="InterPro" id="IPR002525">
    <property type="entry name" value="Transp_IS110-like_N"/>
</dbReference>
<accession>A0A2S9GS58</accession>
<dbReference type="Pfam" id="PF02371">
    <property type="entry name" value="Transposase_20"/>
    <property type="match status" value="1"/>
</dbReference>
<dbReference type="GO" id="GO:0006313">
    <property type="term" value="P:DNA transposition"/>
    <property type="evidence" value="ECO:0007669"/>
    <property type="project" value="InterPro"/>
</dbReference>
<evidence type="ECO:0000313" key="4">
    <source>
        <dbReference type="EMBL" id="PRC90554.1"/>
    </source>
</evidence>
<feature type="domain" description="Transposase IS110-like N-terminal" evidence="2">
    <location>
        <begin position="7"/>
        <end position="146"/>
    </location>
</feature>
<dbReference type="GO" id="GO:0004803">
    <property type="term" value="F:transposase activity"/>
    <property type="evidence" value="ECO:0007669"/>
    <property type="project" value="InterPro"/>
</dbReference>
<dbReference type="InterPro" id="IPR047650">
    <property type="entry name" value="Transpos_IS110"/>
</dbReference>
<dbReference type="PANTHER" id="PTHR33055:SF3">
    <property type="entry name" value="PUTATIVE TRANSPOSASE FOR IS117-RELATED"/>
    <property type="match status" value="1"/>
</dbReference>
<proteinExistence type="predicted"/>
<dbReference type="NCBIfam" id="NF033542">
    <property type="entry name" value="transpos_IS110"/>
    <property type="match status" value="1"/>
</dbReference>
<dbReference type="EMBL" id="PUGF01000060">
    <property type="protein sequence ID" value="PRC90554.1"/>
    <property type="molecule type" value="Genomic_DNA"/>
</dbReference>
<dbReference type="Proteomes" id="UP000237839">
    <property type="component" value="Unassembled WGS sequence"/>
</dbReference>
<evidence type="ECO:0000259" key="3">
    <source>
        <dbReference type="Pfam" id="PF02371"/>
    </source>
</evidence>
<keyword evidence="5" id="KW-1185">Reference proteome</keyword>
<protein>
    <submittedName>
        <fullName evidence="4">Transposase</fullName>
    </submittedName>
</protein>
<evidence type="ECO:0000313" key="5">
    <source>
        <dbReference type="Proteomes" id="UP000237839"/>
    </source>
</evidence>
<evidence type="ECO:0000259" key="2">
    <source>
        <dbReference type="Pfam" id="PF01548"/>
    </source>
</evidence>